<dbReference type="AlphaFoldDB" id="A0A2P2LMC1"/>
<protein>
    <submittedName>
        <fullName evidence="1">Uncharacterized protein</fullName>
    </submittedName>
</protein>
<evidence type="ECO:0000313" key="1">
    <source>
        <dbReference type="EMBL" id="MBX19069.1"/>
    </source>
</evidence>
<dbReference type="EMBL" id="GGEC01038585">
    <property type="protein sequence ID" value="MBX19069.1"/>
    <property type="molecule type" value="Transcribed_RNA"/>
</dbReference>
<organism evidence="1">
    <name type="scientific">Rhizophora mucronata</name>
    <name type="common">Asiatic mangrove</name>
    <dbReference type="NCBI Taxonomy" id="61149"/>
    <lineage>
        <taxon>Eukaryota</taxon>
        <taxon>Viridiplantae</taxon>
        <taxon>Streptophyta</taxon>
        <taxon>Embryophyta</taxon>
        <taxon>Tracheophyta</taxon>
        <taxon>Spermatophyta</taxon>
        <taxon>Magnoliopsida</taxon>
        <taxon>eudicotyledons</taxon>
        <taxon>Gunneridae</taxon>
        <taxon>Pentapetalae</taxon>
        <taxon>rosids</taxon>
        <taxon>fabids</taxon>
        <taxon>Malpighiales</taxon>
        <taxon>Rhizophoraceae</taxon>
        <taxon>Rhizophora</taxon>
    </lineage>
</organism>
<accession>A0A2P2LMC1</accession>
<reference evidence="1" key="1">
    <citation type="submission" date="2018-02" db="EMBL/GenBank/DDBJ databases">
        <title>Rhizophora mucronata_Transcriptome.</title>
        <authorList>
            <person name="Meera S.P."/>
            <person name="Sreeshan A."/>
            <person name="Augustine A."/>
        </authorList>
    </citation>
    <scope>NUCLEOTIDE SEQUENCE</scope>
    <source>
        <tissue evidence="1">Leaf</tissue>
    </source>
</reference>
<sequence length="28" mass="3190">MIWLISGLDGLNMTVSSGESYVRWTLFI</sequence>
<proteinExistence type="predicted"/>
<name>A0A2P2LMC1_RHIMU</name>